<proteinExistence type="predicted"/>
<accession>A0A0E0BH37</accession>
<evidence type="ECO:0000256" key="1">
    <source>
        <dbReference type="SAM" id="MobiDB-lite"/>
    </source>
</evidence>
<dbReference type="EnsemblPlants" id="OGLUM11G07510.1">
    <property type="protein sequence ID" value="OGLUM11G07510.1"/>
    <property type="gene ID" value="OGLUM11G07510"/>
</dbReference>
<name>A0A0E0BH37_9ORYZ</name>
<evidence type="ECO:0000313" key="3">
    <source>
        <dbReference type="Proteomes" id="UP000026961"/>
    </source>
</evidence>
<dbReference type="Gramene" id="OGLUM11G07510.1">
    <property type="protein sequence ID" value="OGLUM11G07510.1"/>
    <property type="gene ID" value="OGLUM11G07510"/>
</dbReference>
<feature type="compositionally biased region" description="Low complexity" evidence="1">
    <location>
        <begin position="1"/>
        <end position="16"/>
    </location>
</feature>
<dbReference type="Proteomes" id="UP000026961">
    <property type="component" value="Chromosome 11"/>
</dbReference>
<feature type="region of interest" description="Disordered" evidence="1">
    <location>
        <begin position="160"/>
        <end position="180"/>
    </location>
</feature>
<organism evidence="2">
    <name type="scientific">Oryza glumipatula</name>
    <dbReference type="NCBI Taxonomy" id="40148"/>
    <lineage>
        <taxon>Eukaryota</taxon>
        <taxon>Viridiplantae</taxon>
        <taxon>Streptophyta</taxon>
        <taxon>Embryophyta</taxon>
        <taxon>Tracheophyta</taxon>
        <taxon>Spermatophyta</taxon>
        <taxon>Magnoliopsida</taxon>
        <taxon>Liliopsida</taxon>
        <taxon>Poales</taxon>
        <taxon>Poaceae</taxon>
        <taxon>BOP clade</taxon>
        <taxon>Oryzoideae</taxon>
        <taxon>Oryzeae</taxon>
        <taxon>Oryzinae</taxon>
        <taxon>Oryza</taxon>
    </lineage>
</organism>
<protein>
    <submittedName>
        <fullName evidence="2">Uncharacterized protein</fullName>
    </submittedName>
</protein>
<feature type="compositionally biased region" description="Basic and acidic residues" evidence="1">
    <location>
        <begin position="80"/>
        <end position="91"/>
    </location>
</feature>
<feature type="compositionally biased region" description="Basic and acidic residues" evidence="1">
    <location>
        <begin position="29"/>
        <end position="44"/>
    </location>
</feature>
<feature type="region of interest" description="Disordered" evidence="1">
    <location>
        <begin position="74"/>
        <end position="109"/>
    </location>
</feature>
<evidence type="ECO:0000313" key="2">
    <source>
        <dbReference type="EnsemblPlants" id="OGLUM11G07510.1"/>
    </source>
</evidence>
<feature type="region of interest" description="Disordered" evidence="1">
    <location>
        <begin position="1"/>
        <end position="44"/>
    </location>
</feature>
<reference evidence="2" key="2">
    <citation type="submission" date="2018-05" db="EMBL/GenBank/DDBJ databases">
        <title>OgluRS3 (Oryza glumaepatula Reference Sequence Version 3).</title>
        <authorList>
            <person name="Zhang J."/>
            <person name="Kudrna D."/>
            <person name="Lee S."/>
            <person name="Talag J."/>
            <person name="Welchert J."/>
            <person name="Wing R.A."/>
        </authorList>
    </citation>
    <scope>NUCLEOTIDE SEQUENCE [LARGE SCALE GENOMIC DNA]</scope>
</reference>
<dbReference type="AlphaFoldDB" id="A0A0E0BH37"/>
<keyword evidence="3" id="KW-1185">Reference proteome</keyword>
<dbReference type="HOGENOM" id="CLU_1498553_0_0_1"/>
<sequence>MEDAHLLLSPKAVAASPPSPAGGGAAAKGLERRDRERRGRWMDRHAWTRKHGEVHNGGHRDAFVALATELCAPPMATRRVQSDKREKRRREEEEESAEETKKRSPNLSYSYIPPNWNEVVEVEVWYNTGCKHKFASREEKGKLGKHKLYLKLVVKSSNKTRSKLTTLERKGGSMDPGYTR</sequence>
<reference evidence="2" key="1">
    <citation type="submission" date="2015-04" db="UniProtKB">
        <authorList>
            <consortium name="EnsemblPlants"/>
        </authorList>
    </citation>
    <scope>IDENTIFICATION</scope>
</reference>